<dbReference type="Proteomes" id="UP000297280">
    <property type="component" value="Unassembled WGS sequence"/>
</dbReference>
<reference evidence="2 3" key="1">
    <citation type="submission" date="2017-12" db="EMBL/GenBank/DDBJ databases">
        <title>Comparative genomics of Botrytis spp.</title>
        <authorList>
            <person name="Valero-Jimenez C.A."/>
            <person name="Tapia P."/>
            <person name="Veloso J."/>
            <person name="Silva-Moreno E."/>
            <person name="Staats M."/>
            <person name="Valdes J.H."/>
            <person name="Van Kan J.A.L."/>
        </authorList>
    </citation>
    <scope>NUCLEOTIDE SEQUENCE [LARGE SCALE GENOMIC DNA]</scope>
    <source>
        <strain evidence="2 3">MUCL3349</strain>
    </source>
</reference>
<feature type="compositionally biased region" description="Low complexity" evidence="1">
    <location>
        <begin position="1"/>
        <end position="15"/>
    </location>
</feature>
<sequence length="167" mass="18626">MKRSPPSLSASSTSTGREMAMDDYESLKSITTLDTQSSDSSDVRVAEKGKGRGMEMEMGILQTESTPAFIGREKSPTPSMLVRRRTEEESMRNEQTERTRFEEARSGSVNRGKGGEKKDGVKRRHSSNEHANVYTECGRHSDDWLFGGFSITDAVKKIWHKDGKDSG</sequence>
<feature type="compositionally biased region" description="Low complexity" evidence="1">
    <location>
        <begin position="29"/>
        <end position="40"/>
    </location>
</feature>
<gene>
    <name evidence="2" type="ORF">BPOR_0054g00080</name>
</gene>
<keyword evidence="3" id="KW-1185">Reference proteome</keyword>
<name>A0A4Z1L1X9_9HELO</name>
<feature type="compositionally biased region" description="Basic and acidic residues" evidence="1">
    <location>
        <begin position="41"/>
        <end position="55"/>
    </location>
</feature>
<protein>
    <submittedName>
        <fullName evidence="2">Uncharacterized protein</fullName>
    </submittedName>
</protein>
<proteinExistence type="predicted"/>
<dbReference type="EMBL" id="PQXO01000054">
    <property type="protein sequence ID" value="TGO90697.1"/>
    <property type="molecule type" value="Genomic_DNA"/>
</dbReference>
<evidence type="ECO:0000313" key="3">
    <source>
        <dbReference type="Proteomes" id="UP000297280"/>
    </source>
</evidence>
<accession>A0A4Z1L1X9</accession>
<organism evidence="2 3">
    <name type="scientific">Botrytis porri</name>
    <dbReference type="NCBI Taxonomy" id="87229"/>
    <lineage>
        <taxon>Eukaryota</taxon>
        <taxon>Fungi</taxon>
        <taxon>Dikarya</taxon>
        <taxon>Ascomycota</taxon>
        <taxon>Pezizomycotina</taxon>
        <taxon>Leotiomycetes</taxon>
        <taxon>Helotiales</taxon>
        <taxon>Sclerotiniaceae</taxon>
        <taxon>Botrytis</taxon>
    </lineage>
</organism>
<feature type="region of interest" description="Disordered" evidence="1">
    <location>
        <begin position="1"/>
        <end position="129"/>
    </location>
</feature>
<evidence type="ECO:0000313" key="2">
    <source>
        <dbReference type="EMBL" id="TGO90697.1"/>
    </source>
</evidence>
<feature type="compositionally biased region" description="Basic and acidic residues" evidence="1">
    <location>
        <begin position="84"/>
        <end position="105"/>
    </location>
</feature>
<dbReference type="AlphaFoldDB" id="A0A4Z1L1X9"/>
<evidence type="ECO:0000256" key="1">
    <source>
        <dbReference type="SAM" id="MobiDB-lite"/>
    </source>
</evidence>
<comment type="caution">
    <text evidence="2">The sequence shown here is derived from an EMBL/GenBank/DDBJ whole genome shotgun (WGS) entry which is preliminary data.</text>
</comment>
<dbReference type="OrthoDB" id="5089392at2759"/>